<dbReference type="InterPro" id="IPR013087">
    <property type="entry name" value="Znf_C2H2_type"/>
</dbReference>
<dbReference type="SMART" id="SM00355">
    <property type="entry name" value="ZnF_C2H2"/>
    <property type="match status" value="3"/>
</dbReference>
<name>A0A1Y3B1N7_EURMA</name>
<accession>A0A1Y3B1N7</accession>
<reference evidence="3 4" key="1">
    <citation type="submission" date="2017-03" db="EMBL/GenBank/DDBJ databases">
        <title>Genome Survey of Euroglyphus maynei.</title>
        <authorList>
            <person name="Arlian L.G."/>
            <person name="Morgan M.S."/>
            <person name="Rider S.D."/>
        </authorList>
    </citation>
    <scope>NUCLEOTIDE SEQUENCE [LARGE SCALE GENOMIC DNA]</scope>
    <source>
        <strain evidence="3">Arlian Lab</strain>
        <tissue evidence="3">Whole body</tissue>
    </source>
</reference>
<dbReference type="OrthoDB" id="6077919at2759"/>
<evidence type="ECO:0000259" key="2">
    <source>
        <dbReference type="SMART" id="SM00355"/>
    </source>
</evidence>
<feature type="domain" description="C2H2-type" evidence="2">
    <location>
        <begin position="8"/>
        <end position="33"/>
    </location>
</feature>
<evidence type="ECO:0000313" key="4">
    <source>
        <dbReference type="Proteomes" id="UP000194236"/>
    </source>
</evidence>
<evidence type="ECO:0000313" key="3">
    <source>
        <dbReference type="EMBL" id="OTF74720.1"/>
    </source>
</evidence>
<feature type="region of interest" description="Disordered" evidence="1">
    <location>
        <begin position="31"/>
        <end position="51"/>
    </location>
</feature>
<comment type="caution">
    <text evidence="3">The sequence shown here is derived from an EMBL/GenBank/DDBJ whole genome shotgun (WGS) entry which is preliminary data.</text>
</comment>
<sequence length="211" mass="23662">TATPTTIHHCRWQGCSFASSDILEFRNHNRTQHRDESTIIPSRKGKSSSSKDPLICEVPGCGYSPKYRRLLIDHQNAHKGLRAHKCCFCEYNSSYFGDIRKHMIKKHPDLAQEIKLSKLKLKQNGGLIGKKTTKKYRVDEMGNKIETKSRKSSSSQQANDIDPNGGGKGRKRNYNRKNSKKNKKDQDSSMTLNATTANAATTLTLPGGLTL</sequence>
<feature type="non-terminal residue" evidence="3">
    <location>
        <position position="1"/>
    </location>
</feature>
<dbReference type="Proteomes" id="UP000194236">
    <property type="component" value="Unassembled WGS sequence"/>
</dbReference>
<gene>
    <name evidence="3" type="ORF">BLA29_011445</name>
</gene>
<feature type="compositionally biased region" description="Basic and acidic residues" evidence="1">
    <location>
        <begin position="136"/>
        <end position="149"/>
    </location>
</feature>
<dbReference type="InterPro" id="IPR036236">
    <property type="entry name" value="Znf_C2H2_sf"/>
</dbReference>
<dbReference type="EMBL" id="MUJZ01045669">
    <property type="protein sequence ID" value="OTF74720.1"/>
    <property type="molecule type" value="Genomic_DNA"/>
</dbReference>
<dbReference type="SUPFAM" id="SSF57667">
    <property type="entry name" value="beta-beta-alpha zinc fingers"/>
    <property type="match status" value="1"/>
</dbReference>
<feature type="domain" description="C2H2-type" evidence="2">
    <location>
        <begin position="54"/>
        <end position="78"/>
    </location>
</feature>
<feature type="region of interest" description="Disordered" evidence="1">
    <location>
        <begin position="132"/>
        <end position="194"/>
    </location>
</feature>
<dbReference type="AlphaFoldDB" id="A0A1Y3B1N7"/>
<keyword evidence="4" id="KW-1185">Reference proteome</keyword>
<feature type="compositionally biased region" description="Basic residues" evidence="1">
    <location>
        <begin position="168"/>
        <end position="183"/>
    </location>
</feature>
<feature type="domain" description="C2H2-type" evidence="2">
    <location>
        <begin position="84"/>
        <end position="107"/>
    </location>
</feature>
<protein>
    <recommendedName>
        <fullName evidence="2">C2H2-type domain-containing protein</fullName>
    </recommendedName>
</protein>
<feature type="non-terminal residue" evidence="3">
    <location>
        <position position="211"/>
    </location>
</feature>
<evidence type="ECO:0000256" key="1">
    <source>
        <dbReference type="SAM" id="MobiDB-lite"/>
    </source>
</evidence>
<proteinExistence type="predicted"/>
<organism evidence="3 4">
    <name type="scientific">Euroglyphus maynei</name>
    <name type="common">Mayne's house dust mite</name>
    <dbReference type="NCBI Taxonomy" id="6958"/>
    <lineage>
        <taxon>Eukaryota</taxon>
        <taxon>Metazoa</taxon>
        <taxon>Ecdysozoa</taxon>
        <taxon>Arthropoda</taxon>
        <taxon>Chelicerata</taxon>
        <taxon>Arachnida</taxon>
        <taxon>Acari</taxon>
        <taxon>Acariformes</taxon>
        <taxon>Sarcoptiformes</taxon>
        <taxon>Astigmata</taxon>
        <taxon>Psoroptidia</taxon>
        <taxon>Analgoidea</taxon>
        <taxon>Pyroglyphidae</taxon>
        <taxon>Pyroglyphinae</taxon>
        <taxon>Euroglyphus</taxon>
    </lineage>
</organism>
<dbReference type="Gene3D" id="3.30.160.60">
    <property type="entry name" value="Classic Zinc Finger"/>
    <property type="match status" value="1"/>
</dbReference>